<dbReference type="PANTHER" id="PTHR43692">
    <property type="entry name" value="UDP-N-ACETYLMURAMOYLALANINE--D-GLUTAMATE LIGASE"/>
    <property type="match status" value="1"/>
</dbReference>
<comment type="subcellular location">
    <subcellularLocation>
        <location evidence="1 7 8">Cytoplasm</location>
    </subcellularLocation>
</comment>
<evidence type="ECO:0000313" key="12">
    <source>
        <dbReference type="Proteomes" id="UP001202248"/>
    </source>
</evidence>
<protein>
    <recommendedName>
        <fullName evidence="7 8">UDP-N-acetylmuramoylalanine--D-glutamate ligase</fullName>
        <ecNumber evidence="7 8">6.3.2.9</ecNumber>
    </recommendedName>
    <alternativeName>
        <fullName evidence="7">D-glutamic acid-adding enzyme</fullName>
    </alternativeName>
    <alternativeName>
        <fullName evidence="7">UDP-N-acetylmuramoyl-L-alanyl-D-glutamate synthetase</fullName>
    </alternativeName>
</protein>
<dbReference type="EMBL" id="JAKWBL010000005">
    <property type="protein sequence ID" value="MCH5600884.1"/>
    <property type="molecule type" value="Genomic_DNA"/>
</dbReference>
<dbReference type="SUPFAM" id="SSF51984">
    <property type="entry name" value="MurCD N-terminal domain"/>
    <property type="match status" value="1"/>
</dbReference>
<evidence type="ECO:0000256" key="5">
    <source>
        <dbReference type="ARBA" id="ARBA00022741"/>
    </source>
</evidence>
<dbReference type="RefSeq" id="WP_240833405.1">
    <property type="nucleotide sequence ID" value="NZ_JAKWBL010000005.1"/>
</dbReference>
<keyword evidence="6 7" id="KW-0067">ATP-binding</keyword>
<dbReference type="NCBIfam" id="TIGR01087">
    <property type="entry name" value="murD"/>
    <property type="match status" value="1"/>
</dbReference>
<evidence type="ECO:0000256" key="4">
    <source>
        <dbReference type="ARBA" id="ARBA00022598"/>
    </source>
</evidence>
<gene>
    <name evidence="7 11" type="primary">murD</name>
    <name evidence="11" type="ORF">MKP09_24715</name>
</gene>
<dbReference type="InterPro" id="IPR013221">
    <property type="entry name" value="Mur_ligase_cen"/>
</dbReference>
<dbReference type="Pfam" id="PF21799">
    <property type="entry name" value="MurD-like_N"/>
    <property type="match status" value="1"/>
</dbReference>
<dbReference type="HAMAP" id="MF_00639">
    <property type="entry name" value="MurD"/>
    <property type="match status" value="1"/>
</dbReference>
<evidence type="ECO:0000256" key="1">
    <source>
        <dbReference type="ARBA" id="ARBA00004496"/>
    </source>
</evidence>
<sequence length="446" mass="49579">MGERLLVILGGGESGVGAAVLAKQKGYKVFLSDGSSLKEVYRNELNAAGIEWEEGQHSVDRILQADEVMKSPGIPEKNELIIQIRKKGIPIISEIELAYRYKGDSKVVAITGSNGKTTTTSLIYHIFKTAGLDAALVGNIGESFAKQVALDPKPVYIVEVSSFQLDDIIEFRPDIAVLTNITEDHLDRYDYKFENYIRSKFSITKNQKTGDYFIYNMDDEVTMEYIDQFKINSKQLPISMAHENSGAFIKDGDMYVRTGDDFMAMSVYDFTLKGKHNQYNTMAGCLAGTTMEIRKEKIREAVQTFQNLEHRMEHVATIRGVEFINDSKATNINSTWYALESMDKPTVLILGGVDKGNDYSLLTDMVKEKVKAIVCLGVDNQKIHEAFDSAVSVVIDTASAQEAVVAAFGYSEKGDVVLLSPGCASFDLFKNYEDRGAQFKKAVIDL</sequence>
<evidence type="ECO:0000256" key="6">
    <source>
        <dbReference type="ARBA" id="ARBA00022840"/>
    </source>
</evidence>
<dbReference type="Gene3D" id="3.40.1190.10">
    <property type="entry name" value="Mur-like, catalytic domain"/>
    <property type="match status" value="1"/>
</dbReference>
<evidence type="ECO:0000259" key="10">
    <source>
        <dbReference type="Pfam" id="PF08245"/>
    </source>
</evidence>
<dbReference type="Gene3D" id="3.40.50.720">
    <property type="entry name" value="NAD(P)-binding Rossmann-like Domain"/>
    <property type="match status" value="1"/>
</dbReference>
<keyword evidence="5 7" id="KW-0547">Nucleotide-binding</keyword>
<dbReference type="InterPro" id="IPR004101">
    <property type="entry name" value="Mur_ligase_C"/>
</dbReference>
<comment type="caution">
    <text evidence="11">The sequence shown here is derived from an EMBL/GenBank/DDBJ whole genome shotgun (WGS) entry which is preliminary data.</text>
</comment>
<keyword evidence="7 8" id="KW-0961">Cell wall biogenesis/degradation</keyword>
<evidence type="ECO:0000256" key="2">
    <source>
        <dbReference type="ARBA" id="ARBA00004752"/>
    </source>
</evidence>
<dbReference type="Gene3D" id="3.90.190.20">
    <property type="entry name" value="Mur ligase, C-terminal domain"/>
    <property type="match status" value="1"/>
</dbReference>
<dbReference type="InterPro" id="IPR005762">
    <property type="entry name" value="MurD"/>
</dbReference>
<dbReference type="InterPro" id="IPR036615">
    <property type="entry name" value="Mur_ligase_C_dom_sf"/>
</dbReference>
<comment type="catalytic activity">
    <reaction evidence="7 8">
        <text>UDP-N-acetyl-alpha-D-muramoyl-L-alanine + D-glutamate + ATP = UDP-N-acetyl-alpha-D-muramoyl-L-alanyl-D-glutamate + ADP + phosphate + H(+)</text>
        <dbReference type="Rhea" id="RHEA:16429"/>
        <dbReference type="ChEBI" id="CHEBI:15378"/>
        <dbReference type="ChEBI" id="CHEBI:29986"/>
        <dbReference type="ChEBI" id="CHEBI:30616"/>
        <dbReference type="ChEBI" id="CHEBI:43474"/>
        <dbReference type="ChEBI" id="CHEBI:83898"/>
        <dbReference type="ChEBI" id="CHEBI:83900"/>
        <dbReference type="ChEBI" id="CHEBI:456216"/>
        <dbReference type="EC" id="6.3.2.9"/>
    </reaction>
</comment>
<evidence type="ECO:0000259" key="9">
    <source>
        <dbReference type="Pfam" id="PF02875"/>
    </source>
</evidence>
<dbReference type="Pfam" id="PF02875">
    <property type="entry name" value="Mur_ligase_C"/>
    <property type="match status" value="1"/>
</dbReference>
<dbReference type="SUPFAM" id="SSF53244">
    <property type="entry name" value="MurD-like peptide ligases, peptide-binding domain"/>
    <property type="match status" value="1"/>
</dbReference>
<keyword evidence="7 8" id="KW-0573">Peptidoglycan synthesis</keyword>
<name>A0ABS9SR72_9BACT</name>
<organism evidence="11 12">
    <name type="scientific">Niabella ginsengisoli</name>
    <dbReference type="NCBI Taxonomy" id="522298"/>
    <lineage>
        <taxon>Bacteria</taxon>
        <taxon>Pseudomonadati</taxon>
        <taxon>Bacteroidota</taxon>
        <taxon>Chitinophagia</taxon>
        <taxon>Chitinophagales</taxon>
        <taxon>Chitinophagaceae</taxon>
        <taxon>Niabella</taxon>
    </lineage>
</organism>
<dbReference type="Pfam" id="PF08245">
    <property type="entry name" value="Mur_ligase_M"/>
    <property type="match status" value="1"/>
</dbReference>
<keyword evidence="4 7" id="KW-0436">Ligase</keyword>
<keyword evidence="7 8" id="KW-0133">Cell shape</keyword>
<comment type="function">
    <text evidence="7 8">Cell wall formation. Catalyzes the addition of glutamate to the nucleotide precursor UDP-N-acetylmuramoyl-L-alanine (UMA).</text>
</comment>
<dbReference type="SUPFAM" id="SSF53623">
    <property type="entry name" value="MurD-like peptide ligases, catalytic domain"/>
    <property type="match status" value="1"/>
</dbReference>
<dbReference type="InterPro" id="IPR036565">
    <property type="entry name" value="Mur-like_cat_sf"/>
</dbReference>
<feature type="binding site" evidence="7">
    <location>
        <begin position="112"/>
        <end position="118"/>
    </location>
    <ligand>
        <name>ATP</name>
        <dbReference type="ChEBI" id="CHEBI:30616"/>
    </ligand>
</feature>
<reference evidence="11 12" key="1">
    <citation type="submission" date="2022-02" db="EMBL/GenBank/DDBJ databases">
        <authorList>
            <person name="Min J."/>
        </authorList>
    </citation>
    <scope>NUCLEOTIDE SEQUENCE [LARGE SCALE GENOMIC DNA]</scope>
    <source>
        <strain evidence="11 12">GR10-1</strain>
    </source>
</reference>
<proteinExistence type="inferred from homology"/>
<dbReference type="EC" id="6.3.2.9" evidence="7 8"/>
<keyword evidence="7 8" id="KW-0131">Cell cycle</keyword>
<comment type="pathway">
    <text evidence="2 7 8">Cell wall biogenesis; peptidoglycan biosynthesis.</text>
</comment>
<evidence type="ECO:0000256" key="8">
    <source>
        <dbReference type="RuleBase" id="RU003664"/>
    </source>
</evidence>
<comment type="similarity">
    <text evidence="7">Belongs to the MurCDEF family.</text>
</comment>
<evidence type="ECO:0000256" key="7">
    <source>
        <dbReference type="HAMAP-Rule" id="MF_00639"/>
    </source>
</evidence>
<feature type="domain" description="Mur ligase central" evidence="10">
    <location>
        <begin position="110"/>
        <end position="287"/>
    </location>
</feature>
<keyword evidence="7 8" id="KW-0132">Cell division</keyword>
<dbReference type="PANTHER" id="PTHR43692:SF1">
    <property type="entry name" value="UDP-N-ACETYLMURAMOYLALANINE--D-GLUTAMATE LIGASE"/>
    <property type="match status" value="1"/>
</dbReference>
<dbReference type="GO" id="GO:0008764">
    <property type="term" value="F:UDP-N-acetylmuramoylalanine-D-glutamate ligase activity"/>
    <property type="evidence" value="ECO:0007669"/>
    <property type="project" value="UniProtKB-EC"/>
</dbReference>
<keyword evidence="12" id="KW-1185">Reference proteome</keyword>
<evidence type="ECO:0000256" key="3">
    <source>
        <dbReference type="ARBA" id="ARBA00022490"/>
    </source>
</evidence>
<keyword evidence="3 7" id="KW-0963">Cytoplasm</keyword>
<dbReference type="Proteomes" id="UP001202248">
    <property type="component" value="Unassembled WGS sequence"/>
</dbReference>
<accession>A0ABS9SR72</accession>
<evidence type="ECO:0000313" key="11">
    <source>
        <dbReference type="EMBL" id="MCH5600884.1"/>
    </source>
</evidence>
<feature type="domain" description="Mur ligase C-terminal" evidence="9">
    <location>
        <begin position="310"/>
        <end position="421"/>
    </location>
</feature>